<evidence type="ECO:0000313" key="4">
    <source>
        <dbReference type="Proteomes" id="UP000738349"/>
    </source>
</evidence>
<keyword evidence="2" id="KW-0472">Membrane</keyword>
<dbReference type="AlphaFoldDB" id="A0A9P9EXB7"/>
<evidence type="ECO:0000313" key="3">
    <source>
        <dbReference type="EMBL" id="KAH7146336.1"/>
    </source>
</evidence>
<feature type="transmembrane region" description="Helical" evidence="2">
    <location>
        <begin position="21"/>
        <end position="45"/>
    </location>
</feature>
<feature type="compositionally biased region" description="Polar residues" evidence="1">
    <location>
        <begin position="128"/>
        <end position="140"/>
    </location>
</feature>
<comment type="caution">
    <text evidence="3">The sequence shown here is derived from an EMBL/GenBank/DDBJ whole genome shotgun (WGS) entry which is preliminary data.</text>
</comment>
<accession>A0A9P9EXB7</accession>
<keyword evidence="4" id="KW-1185">Reference proteome</keyword>
<proteinExistence type="predicted"/>
<name>A0A9P9EXB7_9HYPO</name>
<dbReference type="EMBL" id="JAGMUV010000008">
    <property type="protein sequence ID" value="KAH7146336.1"/>
    <property type="molecule type" value="Genomic_DNA"/>
</dbReference>
<dbReference type="Proteomes" id="UP000738349">
    <property type="component" value="Unassembled WGS sequence"/>
</dbReference>
<protein>
    <recommendedName>
        <fullName evidence="5">Transmembrane protein</fullName>
    </recommendedName>
</protein>
<feature type="region of interest" description="Disordered" evidence="1">
    <location>
        <begin position="126"/>
        <end position="151"/>
    </location>
</feature>
<evidence type="ECO:0000256" key="1">
    <source>
        <dbReference type="SAM" id="MobiDB-lite"/>
    </source>
</evidence>
<organism evidence="3 4">
    <name type="scientific">Dactylonectria macrodidyma</name>
    <dbReference type="NCBI Taxonomy" id="307937"/>
    <lineage>
        <taxon>Eukaryota</taxon>
        <taxon>Fungi</taxon>
        <taxon>Dikarya</taxon>
        <taxon>Ascomycota</taxon>
        <taxon>Pezizomycotina</taxon>
        <taxon>Sordariomycetes</taxon>
        <taxon>Hypocreomycetidae</taxon>
        <taxon>Hypocreales</taxon>
        <taxon>Nectriaceae</taxon>
        <taxon>Dactylonectria</taxon>
    </lineage>
</organism>
<sequence length="151" mass="16208">MPSSRSTILSLHKTFFPHYPVSALSGCVALFVPFFCLCLCVALALQVCSQSSHPFFASVLVWAQPGSVQSLPPFVAGCHADAHGIALAGGGVSQTRGSEARHTRQLEPSIVFARLDLELQSQLQLQSHTTSKNPRRQNPNPATPVRAGGFR</sequence>
<keyword evidence="2" id="KW-0812">Transmembrane</keyword>
<evidence type="ECO:0008006" key="5">
    <source>
        <dbReference type="Google" id="ProtNLM"/>
    </source>
</evidence>
<gene>
    <name evidence="3" type="ORF">EDB81DRAFT_488082</name>
</gene>
<dbReference type="PROSITE" id="PS51257">
    <property type="entry name" value="PROKAR_LIPOPROTEIN"/>
    <property type="match status" value="1"/>
</dbReference>
<evidence type="ECO:0000256" key="2">
    <source>
        <dbReference type="SAM" id="Phobius"/>
    </source>
</evidence>
<keyword evidence="2" id="KW-1133">Transmembrane helix</keyword>
<reference evidence="3" key="1">
    <citation type="journal article" date="2021" name="Nat. Commun.">
        <title>Genetic determinants of endophytism in the Arabidopsis root mycobiome.</title>
        <authorList>
            <person name="Mesny F."/>
            <person name="Miyauchi S."/>
            <person name="Thiergart T."/>
            <person name="Pickel B."/>
            <person name="Atanasova L."/>
            <person name="Karlsson M."/>
            <person name="Huettel B."/>
            <person name="Barry K.W."/>
            <person name="Haridas S."/>
            <person name="Chen C."/>
            <person name="Bauer D."/>
            <person name="Andreopoulos W."/>
            <person name="Pangilinan J."/>
            <person name="LaButti K."/>
            <person name="Riley R."/>
            <person name="Lipzen A."/>
            <person name="Clum A."/>
            <person name="Drula E."/>
            <person name="Henrissat B."/>
            <person name="Kohler A."/>
            <person name="Grigoriev I.V."/>
            <person name="Martin F.M."/>
            <person name="Hacquard S."/>
        </authorList>
    </citation>
    <scope>NUCLEOTIDE SEQUENCE</scope>
    <source>
        <strain evidence="3">MPI-CAGE-AT-0147</strain>
    </source>
</reference>